<dbReference type="AlphaFoldDB" id="A0A846M5Y8"/>
<comment type="caution">
    <text evidence="3">The sequence shown here is derived from an EMBL/GenBank/DDBJ whole genome shotgun (WGS) entry which is preliminary data.</text>
</comment>
<organism evidence="3 4">
    <name type="scientific">Sphingobium vermicomposti</name>
    <dbReference type="NCBI Taxonomy" id="529005"/>
    <lineage>
        <taxon>Bacteria</taxon>
        <taxon>Pseudomonadati</taxon>
        <taxon>Pseudomonadota</taxon>
        <taxon>Alphaproteobacteria</taxon>
        <taxon>Sphingomonadales</taxon>
        <taxon>Sphingomonadaceae</taxon>
        <taxon>Sphingobium</taxon>
    </lineage>
</organism>
<name>A0A846M5Y8_9SPHN</name>
<evidence type="ECO:0000313" key="3">
    <source>
        <dbReference type="EMBL" id="NIJ17322.1"/>
    </source>
</evidence>
<evidence type="ECO:0000256" key="2">
    <source>
        <dbReference type="SAM" id="SignalP"/>
    </source>
</evidence>
<evidence type="ECO:0000313" key="4">
    <source>
        <dbReference type="Proteomes" id="UP000576821"/>
    </source>
</evidence>
<dbReference type="RefSeq" id="WP_167303921.1">
    <property type="nucleotide sequence ID" value="NZ_JAASQR010000003.1"/>
</dbReference>
<keyword evidence="3" id="KW-0449">Lipoprotein</keyword>
<proteinExistence type="predicted"/>
<reference evidence="3 4" key="1">
    <citation type="submission" date="2020-03" db="EMBL/GenBank/DDBJ databases">
        <title>Genomic Encyclopedia of Type Strains, Phase IV (KMG-IV): sequencing the most valuable type-strain genomes for metagenomic binning, comparative biology and taxonomic classification.</title>
        <authorList>
            <person name="Goeker M."/>
        </authorList>
    </citation>
    <scope>NUCLEOTIDE SEQUENCE [LARGE SCALE GENOMIC DNA]</scope>
    <source>
        <strain evidence="3 4">DSM 21299</strain>
    </source>
</reference>
<feature type="signal peptide" evidence="2">
    <location>
        <begin position="1"/>
        <end position="19"/>
    </location>
</feature>
<dbReference type="PROSITE" id="PS51257">
    <property type="entry name" value="PROKAR_LIPOPROTEIN"/>
    <property type="match status" value="1"/>
</dbReference>
<keyword evidence="4" id="KW-1185">Reference proteome</keyword>
<dbReference type="EMBL" id="JAASQR010000003">
    <property type="protein sequence ID" value="NIJ17322.1"/>
    <property type="molecule type" value="Genomic_DNA"/>
</dbReference>
<protein>
    <submittedName>
        <fullName evidence="3">Putative small lipoprotein YifL</fullName>
    </submittedName>
</protein>
<evidence type="ECO:0000256" key="1">
    <source>
        <dbReference type="SAM" id="MobiDB-lite"/>
    </source>
</evidence>
<sequence length="86" mass="9229">MRIDISRKAAFAMLTLALAACGGRQPLKPIEGQNMPAVPVGATAAPTAQQLMTPSIQARPERSVDLLTSSRVREDDEFDLPPESQP</sequence>
<accession>A0A846M5Y8</accession>
<keyword evidence="2" id="KW-0732">Signal</keyword>
<feature type="region of interest" description="Disordered" evidence="1">
    <location>
        <begin position="45"/>
        <end position="86"/>
    </location>
</feature>
<feature type="chain" id="PRO_5033048955" evidence="2">
    <location>
        <begin position="20"/>
        <end position="86"/>
    </location>
</feature>
<dbReference type="Proteomes" id="UP000576821">
    <property type="component" value="Unassembled WGS sequence"/>
</dbReference>
<gene>
    <name evidence="3" type="ORF">FHS54_002311</name>
</gene>